<evidence type="ECO:0000256" key="1">
    <source>
        <dbReference type="SAM" id="Coils"/>
    </source>
</evidence>
<keyword evidence="3" id="KW-1185">Reference proteome</keyword>
<gene>
    <name evidence="2" type="ORF">ABIC55_003593</name>
</gene>
<name>A0ABV2KBM8_SPOPS</name>
<sequence>MTLRKLKYRPAAHAIERLREYFGVKEIHALDFSNESMVKAQFVTNQTDGRRLYKNDDLDVMIVVAEDNTIITYLPAPDKRREIKRTGKPLNPAVKTQETLVSIGNNPVIAAAHATIQRELAKARRSFTREYRRLTEEIAVIGLEIARHSLNKARARSPITQQQITEKVSEIHAEQTQLAEQRKQLETEYRAIKTEAQQFIGMEVSV</sequence>
<evidence type="ECO:0000313" key="3">
    <source>
        <dbReference type="Proteomes" id="UP001549104"/>
    </source>
</evidence>
<organism evidence="2 3">
    <name type="scientific">Sporosarcina psychrophila</name>
    <name type="common">Bacillus psychrophilus</name>
    <dbReference type="NCBI Taxonomy" id="1476"/>
    <lineage>
        <taxon>Bacteria</taxon>
        <taxon>Bacillati</taxon>
        <taxon>Bacillota</taxon>
        <taxon>Bacilli</taxon>
        <taxon>Bacillales</taxon>
        <taxon>Caryophanaceae</taxon>
        <taxon>Sporosarcina</taxon>
    </lineage>
</organism>
<evidence type="ECO:0008006" key="4">
    <source>
        <dbReference type="Google" id="ProtNLM"/>
    </source>
</evidence>
<dbReference type="RefSeq" id="WP_354314116.1">
    <property type="nucleotide sequence ID" value="NZ_JBEPME010000005.1"/>
</dbReference>
<keyword evidence="1" id="KW-0175">Coiled coil</keyword>
<comment type="caution">
    <text evidence="2">The sequence shown here is derived from an EMBL/GenBank/DDBJ whole genome shotgun (WGS) entry which is preliminary data.</text>
</comment>
<feature type="coiled-coil region" evidence="1">
    <location>
        <begin position="168"/>
        <end position="195"/>
    </location>
</feature>
<dbReference type="EMBL" id="JBEPME010000005">
    <property type="protein sequence ID" value="MET3658476.1"/>
    <property type="molecule type" value="Genomic_DNA"/>
</dbReference>
<dbReference type="Proteomes" id="UP001549104">
    <property type="component" value="Unassembled WGS sequence"/>
</dbReference>
<accession>A0ABV2KBM8</accession>
<reference evidence="2 3" key="1">
    <citation type="submission" date="2024-06" db="EMBL/GenBank/DDBJ databases">
        <title>Sorghum-associated microbial communities from plants grown in Nebraska, USA.</title>
        <authorList>
            <person name="Schachtman D."/>
        </authorList>
    </citation>
    <scope>NUCLEOTIDE SEQUENCE [LARGE SCALE GENOMIC DNA]</scope>
    <source>
        <strain evidence="2 3">1288</strain>
    </source>
</reference>
<proteinExistence type="predicted"/>
<protein>
    <recommendedName>
        <fullName evidence="4">Transposase</fullName>
    </recommendedName>
</protein>
<evidence type="ECO:0000313" key="2">
    <source>
        <dbReference type="EMBL" id="MET3658476.1"/>
    </source>
</evidence>